<reference evidence="6" key="2">
    <citation type="submission" date="2021-04" db="EMBL/GenBank/DDBJ databases">
        <title>Isolation and genomic analysis of the ibuprofen-degrading bacterium Sphingomonas strain MPO218.</title>
        <authorList>
            <person name="Aulestia M."/>
            <person name="Flores A."/>
            <person name="Mangas E.L."/>
            <person name="Perez-Pulido A.J."/>
            <person name="Santero E."/>
            <person name="Camacho E.M."/>
        </authorList>
    </citation>
    <scope>NUCLEOTIDE SEQUENCE</scope>
    <source>
        <strain evidence="6">MPO218</strain>
    </source>
</reference>
<evidence type="ECO:0000313" key="6">
    <source>
        <dbReference type="EMBL" id="QTH20127.1"/>
    </source>
</evidence>
<gene>
    <name evidence="6" type="ORF">HRJ34_17410</name>
</gene>
<evidence type="ECO:0000259" key="5">
    <source>
        <dbReference type="PROSITE" id="PS50931"/>
    </source>
</evidence>
<dbReference type="InterPro" id="IPR036388">
    <property type="entry name" value="WH-like_DNA-bd_sf"/>
</dbReference>
<dbReference type="Proteomes" id="UP000664914">
    <property type="component" value="Chromosome"/>
</dbReference>
<keyword evidence="4" id="KW-0804">Transcription</keyword>
<dbReference type="AlphaFoldDB" id="A0A975HCD4"/>
<dbReference type="InterPro" id="IPR036390">
    <property type="entry name" value="WH_DNA-bd_sf"/>
</dbReference>
<dbReference type="GO" id="GO:0032993">
    <property type="term" value="C:protein-DNA complex"/>
    <property type="evidence" value="ECO:0007669"/>
    <property type="project" value="TreeGrafter"/>
</dbReference>
<organism evidence="6 7">
    <name type="scientific">Rhizorhabdus wittichii</name>
    <dbReference type="NCBI Taxonomy" id="160791"/>
    <lineage>
        <taxon>Bacteria</taxon>
        <taxon>Pseudomonadati</taxon>
        <taxon>Pseudomonadota</taxon>
        <taxon>Alphaproteobacteria</taxon>
        <taxon>Sphingomonadales</taxon>
        <taxon>Sphingomonadaceae</taxon>
        <taxon>Rhizorhabdus</taxon>
    </lineage>
</organism>
<dbReference type="PROSITE" id="PS50931">
    <property type="entry name" value="HTH_LYSR"/>
    <property type="match status" value="1"/>
</dbReference>
<accession>A0A975HCD4</accession>
<dbReference type="SUPFAM" id="SSF46785">
    <property type="entry name" value="Winged helix' DNA-binding domain"/>
    <property type="match status" value="1"/>
</dbReference>
<dbReference type="InterPro" id="IPR005119">
    <property type="entry name" value="LysR_subst-bd"/>
</dbReference>
<dbReference type="Gene3D" id="1.10.10.10">
    <property type="entry name" value="Winged helix-like DNA-binding domain superfamily/Winged helix DNA-binding domain"/>
    <property type="match status" value="1"/>
</dbReference>
<dbReference type="Pfam" id="PF03466">
    <property type="entry name" value="LysR_substrate"/>
    <property type="match status" value="1"/>
</dbReference>
<dbReference type="PRINTS" id="PR00039">
    <property type="entry name" value="HTHLYSR"/>
</dbReference>
<evidence type="ECO:0000256" key="3">
    <source>
        <dbReference type="ARBA" id="ARBA00023125"/>
    </source>
</evidence>
<evidence type="ECO:0000313" key="7">
    <source>
        <dbReference type="Proteomes" id="UP000664914"/>
    </source>
</evidence>
<dbReference type="PANTHER" id="PTHR30346:SF28">
    <property type="entry name" value="HTH-TYPE TRANSCRIPTIONAL REGULATOR CYNR"/>
    <property type="match status" value="1"/>
</dbReference>
<evidence type="ECO:0000256" key="1">
    <source>
        <dbReference type="ARBA" id="ARBA00009437"/>
    </source>
</evidence>
<dbReference type="EMBL" id="CP059319">
    <property type="protein sequence ID" value="QTH20127.1"/>
    <property type="molecule type" value="Genomic_DNA"/>
</dbReference>
<evidence type="ECO:0000256" key="4">
    <source>
        <dbReference type="ARBA" id="ARBA00023163"/>
    </source>
</evidence>
<keyword evidence="2" id="KW-0805">Transcription regulation</keyword>
<dbReference type="FunFam" id="1.10.10.10:FF:000001">
    <property type="entry name" value="LysR family transcriptional regulator"/>
    <property type="match status" value="1"/>
</dbReference>
<proteinExistence type="inferred from homology"/>
<feature type="domain" description="HTH lysR-type" evidence="5">
    <location>
        <begin position="1"/>
        <end position="58"/>
    </location>
</feature>
<dbReference type="InterPro" id="IPR000847">
    <property type="entry name" value="LysR_HTH_N"/>
</dbReference>
<reference evidence="6" key="1">
    <citation type="submission" date="2020-07" db="EMBL/GenBank/DDBJ databases">
        <authorList>
            <person name="Camacho E."/>
        </authorList>
    </citation>
    <scope>NUCLEOTIDE SEQUENCE</scope>
    <source>
        <strain evidence="6">MPO218</strain>
    </source>
</reference>
<comment type="similarity">
    <text evidence="1">Belongs to the LysR transcriptional regulatory family.</text>
</comment>
<name>A0A975HCD4_9SPHN</name>
<keyword evidence="3" id="KW-0238">DNA-binding</keyword>
<dbReference type="Pfam" id="PF00126">
    <property type="entry name" value="HTH_1"/>
    <property type="match status" value="1"/>
</dbReference>
<protein>
    <submittedName>
        <fullName evidence="6">LysR family transcriptional regulator</fullName>
    </submittedName>
</protein>
<dbReference type="PANTHER" id="PTHR30346">
    <property type="entry name" value="TRANSCRIPTIONAL DUAL REGULATOR HCAR-RELATED"/>
    <property type="match status" value="1"/>
</dbReference>
<dbReference type="GO" id="GO:0003677">
    <property type="term" value="F:DNA binding"/>
    <property type="evidence" value="ECO:0007669"/>
    <property type="project" value="UniProtKB-KW"/>
</dbReference>
<dbReference type="SUPFAM" id="SSF53850">
    <property type="entry name" value="Periplasmic binding protein-like II"/>
    <property type="match status" value="1"/>
</dbReference>
<dbReference type="GO" id="GO:0003700">
    <property type="term" value="F:DNA-binding transcription factor activity"/>
    <property type="evidence" value="ECO:0007669"/>
    <property type="project" value="InterPro"/>
</dbReference>
<dbReference type="CDD" id="cd08414">
    <property type="entry name" value="PBP2_LTTR_aromatics_like"/>
    <property type="match status" value="1"/>
</dbReference>
<dbReference type="RefSeq" id="WP_208631964.1">
    <property type="nucleotide sequence ID" value="NZ_CP059319.1"/>
</dbReference>
<dbReference type="Gene3D" id="3.40.190.10">
    <property type="entry name" value="Periplasmic binding protein-like II"/>
    <property type="match status" value="2"/>
</dbReference>
<sequence>MELRHLRYFVAVAEELNFRRAAERLNISQPPLSMQIAQLEQELGARLFDRSSQRVNLTMAGRIFLGHARDILAHVKDAARDVRLVADGEVGEIRIGYTQSSEFLHVLPAAINEFRKRYPKTSFTLEQMRSAEQLAAIAEQRIDIGIFRLPEGDHGGDVELIPFYEDPPVLAVREGSPLAARRDIAMRDLEAEMFISTPTSAASGLRDVLMKLCRNAGYLPRIVQEAREVPTILGLAAAGIGIAVVPSLARRMGVDHLAFLPIRDPQADSTLYVGVAEGKTGRLVLELRDLLVAMGRQG</sequence>
<evidence type="ECO:0000256" key="2">
    <source>
        <dbReference type="ARBA" id="ARBA00023015"/>
    </source>
</evidence>